<sequence>MVVLIQQHHVQYQICSKFQLQVQALQQGLTCHSEANDVEGALGKEFLTGKLTSYQAATLRPEVIKATDAVFSPVDGFPGSDIPRVC</sequence>
<comment type="caution">
    <text evidence="1">The sequence shown here is derived from an EMBL/GenBank/DDBJ whole genome shotgun (WGS) entry which is preliminary data.</text>
</comment>
<proteinExistence type="predicted"/>
<protein>
    <submittedName>
        <fullName evidence="1">Uncharacterized protein</fullName>
    </submittedName>
</protein>
<dbReference type="AlphaFoldDB" id="A0A4Z1P818"/>
<evidence type="ECO:0000313" key="1">
    <source>
        <dbReference type="EMBL" id="TID22959.1"/>
    </source>
</evidence>
<gene>
    <name evidence="1" type="ORF">E6O75_ATG02133</name>
</gene>
<dbReference type="Proteomes" id="UP000298493">
    <property type="component" value="Unassembled WGS sequence"/>
</dbReference>
<reference evidence="1 2" key="1">
    <citation type="submission" date="2019-04" db="EMBL/GenBank/DDBJ databases">
        <title>High contiguity whole genome sequence and gene annotation resource for two Venturia nashicola isolates.</title>
        <authorList>
            <person name="Prokchorchik M."/>
            <person name="Won K."/>
            <person name="Lee Y."/>
            <person name="Choi E.D."/>
            <person name="Segonzac C."/>
            <person name="Sohn K.H."/>
        </authorList>
    </citation>
    <scope>NUCLEOTIDE SEQUENCE [LARGE SCALE GENOMIC DNA]</scope>
    <source>
        <strain evidence="1 2">PRI2</strain>
    </source>
</reference>
<evidence type="ECO:0000313" key="2">
    <source>
        <dbReference type="Proteomes" id="UP000298493"/>
    </source>
</evidence>
<accession>A0A4Z1P818</accession>
<name>A0A4Z1P818_9PEZI</name>
<keyword evidence="2" id="KW-1185">Reference proteome</keyword>
<organism evidence="1 2">
    <name type="scientific">Venturia nashicola</name>
    <dbReference type="NCBI Taxonomy" id="86259"/>
    <lineage>
        <taxon>Eukaryota</taxon>
        <taxon>Fungi</taxon>
        <taxon>Dikarya</taxon>
        <taxon>Ascomycota</taxon>
        <taxon>Pezizomycotina</taxon>
        <taxon>Dothideomycetes</taxon>
        <taxon>Pleosporomycetidae</taxon>
        <taxon>Venturiales</taxon>
        <taxon>Venturiaceae</taxon>
        <taxon>Venturia</taxon>
    </lineage>
</organism>
<dbReference type="EMBL" id="SNSC02000007">
    <property type="protein sequence ID" value="TID22959.1"/>
    <property type="molecule type" value="Genomic_DNA"/>
</dbReference>